<proteinExistence type="inferred from homology"/>
<protein>
    <submittedName>
        <fullName evidence="6">Secreted glycosyl hydrolase</fullName>
    </submittedName>
</protein>
<dbReference type="AlphaFoldDB" id="A0AAD6ZQM6"/>
<evidence type="ECO:0000256" key="3">
    <source>
        <dbReference type="ARBA" id="ARBA00023295"/>
    </source>
</evidence>
<dbReference type="Proteomes" id="UP001218218">
    <property type="component" value="Unassembled WGS sequence"/>
</dbReference>
<dbReference type="Gene3D" id="3.20.20.80">
    <property type="entry name" value="Glycosidases"/>
    <property type="match status" value="1"/>
</dbReference>
<comment type="caution">
    <text evidence="6">The sequence shown here is derived from an EMBL/GenBank/DDBJ whole genome shotgun (WGS) entry which is preliminary data.</text>
</comment>
<dbReference type="PROSITE" id="PS00659">
    <property type="entry name" value="GLYCOSYL_HYDROL_F5"/>
    <property type="match status" value="1"/>
</dbReference>
<dbReference type="InterPro" id="IPR018087">
    <property type="entry name" value="Glyco_hydro_5_CS"/>
</dbReference>
<feature type="compositionally biased region" description="Polar residues" evidence="4">
    <location>
        <begin position="8"/>
        <end position="19"/>
    </location>
</feature>
<evidence type="ECO:0000256" key="4">
    <source>
        <dbReference type="SAM" id="MobiDB-lite"/>
    </source>
</evidence>
<comment type="similarity">
    <text evidence="1">Belongs to the glycosyl hydrolase 5 (cellulase A) family.</text>
</comment>
<keyword evidence="7" id="KW-1185">Reference proteome</keyword>
<evidence type="ECO:0000313" key="6">
    <source>
        <dbReference type="EMBL" id="KAJ7334661.1"/>
    </source>
</evidence>
<evidence type="ECO:0000256" key="2">
    <source>
        <dbReference type="ARBA" id="ARBA00022801"/>
    </source>
</evidence>
<gene>
    <name evidence="6" type="ORF">DFH08DRAFT_879027</name>
</gene>
<dbReference type="InterPro" id="IPR017853">
    <property type="entry name" value="GH"/>
</dbReference>
<evidence type="ECO:0000256" key="1">
    <source>
        <dbReference type="ARBA" id="ARBA00005641"/>
    </source>
</evidence>
<keyword evidence="2 6" id="KW-0378">Hydrolase</keyword>
<dbReference type="SUPFAM" id="SSF51445">
    <property type="entry name" value="(Trans)glycosidases"/>
    <property type="match status" value="1"/>
</dbReference>
<reference evidence="6" key="1">
    <citation type="submission" date="2023-03" db="EMBL/GenBank/DDBJ databases">
        <title>Massive genome expansion in bonnet fungi (Mycena s.s.) driven by repeated elements and novel gene families across ecological guilds.</title>
        <authorList>
            <consortium name="Lawrence Berkeley National Laboratory"/>
            <person name="Harder C.B."/>
            <person name="Miyauchi S."/>
            <person name="Viragh M."/>
            <person name="Kuo A."/>
            <person name="Thoen E."/>
            <person name="Andreopoulos B."/>
            <person name="Lu D."/>
            <person name="Skrede I."/>
            <person name="Drula E."/>
            <person name="Henrissat B."/>
            <person name="Morin E."/>
            <person name="Kohler A."/>
            <person name="Barry K."/>
            <person name="LaButti K."/>
            <person name="Morin E."/>
            <person name="Salamov A."/>
            <person name="Lipzen A."/>
            <person name="Mereny Z."/>
            <person name="Hegedus B."/>
            <person name="Baldrian P."/>
            <person name="Stursova M."/>
            <person name="Weitz H."/>
            <person name="Taylor A."/>
            <person name="Grigoriev I.V."/>
            <person name="Nagy L.G."/>
            <person name="Martin F."/>
            <person name="Kauserud H."/>
        </authorList>
    </citation>
    <scope>NUCLEOTIDE SEQUENCE</scope>
    <source>
        <strain evidence="6">CBHHK002</strain>
    </source>
</reference>
<evidence type="ECO:0000313" key="7">
    <source>
        <dbReference type="Proteomes" id="UP001218218"/>
    </source>
</evidence>
<keyword evidence="3" id="KW-0326">Glycosidase</keyword>
<accession>A0AAD6ZQM6</accession>
<organism evidence="6 7">
    <name type="scientific">Mycena albidolilacea</name>
    <dbReference type="NCBI Taxonomy" id="1033008"/>
    <lineage>
        <taxon>Eukaryota</taxon>
        <taxon>Fungi</taxon>
        <taxon>Dikarya</taxon>
        <taxon>Basidiomycota</taxon>
        <taxon>Agaricomycotina</taxon>
        <taxon>Agaricomycetes</taxon>
        <taxon>Agaricomycetidae</taxon>
        <taxon>Agaricales</taxon>
        <taxon>Marasmiineae</taxon>
        <taxon>Mycenaceae</taxon>
        <taxon>Mycena</taxon>
    </lineage>
</organism>
<dbReference type="GO" id="GO:0000272">
    <property type="term" value="P:polysaccharide catabolic process"/>
    <property type="evidence" value="ECO:0007669"/>
    <property type="project" value="InterPro"/>
</dbReference>
<dbReference type="PANTHER" id="PTHR31263:SF0">
    <property type="entry name" value="CELLULASE FAMILY PROTEIN (AFU_ORTHOLOGUE AFUA_5G14560)"/>
    <property type="match status" value="1"/>
</dbReference>
<dbReference type="Pfam" id="PF00150">
    <property type="entry name" value="Cellulase"/>
    <property type="match status" value="1"/>
</dbReference>
<feature type="domain" description="Glycoside hydrolase family 5" evidence="5">
    <location>
        <begin position="147"/>
        <end position="452"/>
    </location>
</feature>
<name>A0AAD6ZQM6_9AGAR</name>
<dbReference type="GO" id="GO:0004553">
    <property type="term" value="F:hydrolase activity, hydrolyzing O-glycosyl compounds"/>
    <property type="evidence" value="ECO:0007669"/>
    <property type="project" value="InterPro"/>
</dbReference>
<dbReference type="EMBL" id="JARIHO010000032">
    <property type="protein sequence ID" value="KAJ7334661.1"/>
    <property type="molecule type" value="Genomic_DNA"/>
</dbReference>
<sequence length="684" mass="74953">MIRDGKSTHATRGRPSSSHHPPICSDLHELVHQGHQIRPLHYTYLTGLDVSISLFLSPSLFIMRFSLGKAIGLCLCLAATAVSAARFTPRDVPAWTGPLSTRGRYVVDANGNRFRLQGGNWHGGSGTYTGSGDINDDANHHAGENSHTMPLGLQYVPIDQIIDSFLEMGINTIRLQFSNQMLHDTTPIQDAWVAANPQFKGFTPLQVYDAVIQALTARGIAVIVNNHTNTSIWCCGIDGNERWNESQSISTWISDWLFVVNRYKSNKRVVGADLYNEVRRDILTDPDWGNGDNADWQSASQQAADQIQQANPDILIIVEGINWTGLPVDGLPHGRPTLTPVSGLSHTLLVSHKLVYSAHFYSYTGPNHSGATGIGETTDPRYRDLSLTDLFNVMTSSASYVALNSQMHYTAPVWMSEFGVAGRGENIDSDKVWFQNYVDFLVQTDADFAFWPLVGYLNNGVGNGWSLMNWDFTGKRTGLFDGDDWRAPIWNELIAAKGATGQIASVPEWKLVHLDHGDFTQSLAVRNNNGDWDNGATKGVCPDNLRLIGLSHGSTRGLCTDVTYGSLWSSDRAIEVVFDERHVTNDWAGGYTKYTCPANYFVTGWAIRGAKVSTVMCAKASRSLGTTGRTVWFDQNDNRADQLGGDFAVGQLKGSCGTNEYIAGVAFTTSIGHNGAPASIYCVS</sequence>
<dbReference type="InterPro" id="IPR001547">
    <property type="entry name" value="Glyco_hydro_5"/>
</dbReference>
<evidence type="ECO:0000259" key="5">
    <source>
        <dbReference type="Pfam" id="PF00150"/>
    </source>
</evidence>
<dbReference type="PANTHER" id="PTHR31263">
    <property type="entry name" value="CELLULASE FAMILY PROTEIN (AFU_ORTHOLOGUE AFUA_5G14560)"/>
    <property type="match status" value="1"/>
</dbReference>
<feature type="region of interest" description="Disordered" evidence="4">
    <location>
        <begin position="1"/>
        <end position="22"/>
    </location>
</feature>